<evidence type="ECO:0000313" key="4">
    <source>
        <dbReference type="Proteomes" id="UP000614915"/>
    </source>
</evidence>
<evidence type="ECO:0000313" key="3">
    <source>
        <dbReference type="EMBL" id="MBG6069387.1"/>
    </source>
</evidence>
<dbReference type="Proteomes" id="UP000614915">
    <property type="component" value="Unassembled WGS sequence"/>
</dbReference>
<keyword evidence="2" id="KW-0472">Membrane</keyword>
<comment type="caution">
    <text evidence="3">The sequence shown here is derived from an EMBL/GenBank/DDBJ whole genome shotgun (WGS) entry which is preliminary data.</text>
</comment>
<evidence type="ECO:0000256" key="2">
    <source>
        <dbReference type="SAM" id="Phobius"/>
    </source>
</evidence>
<reference evidence="3 4" key="1">
    <citation type="submission" date="2020-11" db="EMBL/GenBank/DDBJ databases">
        <title>Sequencing the genomes of 1000 actinobacteria strains.</title>
        <authorList>
            <person name="Klenk H.-P."/>
        </authorList>
    </citation>
    <scope>NUCLEOTIDE SEQUENCE [LARGE SCALE GENOMIC DNA]</scope>
    <source>
        <strain evidence="3 4">DSM 101692</strain>
    </source>
</reference>
<keyword evidence="4" id="KW-1185">Reference proteome</keyword>
<keyword evidence="2" id="KW-0812">Transmembrane</keyword>
<dbReference type="EMBL" id="JADOTX010000001">
    <property type="protein sequence ID" value="MBG6069387.1"/>
    <property type="molecule type" value="Genomic_DNA"/>
</dbReference>
<feature type="transmembrane region" description="Helical" evidence="2">
    <location>
        <begin position="50"/>
        <end position="72"/>
    </location>
</feature>
<feature type="region of interest" description="Disordered" evidence="1">
    <location>
        <begin position="1"/>
        <end position="23"/>
    </location>
</feature>
<feature type="transmembrane region" description="Helical" evidence="2">
    <location>
        <begin position="84"/>
        <end position="105"/>
    </location>
</feature>
<evidence type="ECO:0000256" key="1">
    <source>
        <dbReference type="SAM" id="MobiDB-lite"/>
    </source>
</evidence>
<name>A0ABS0JQQ7_9ACTN</name>
<gene>
    <name evidence="3" type="ORF">IW248_005674</name>
</gene>
<sequence length="168" mass="18279">MISLVAGGQSSSSSSTTLSYSGEGSNVPIEYLRVANYLMTNKRARGVNRWFFSLSAFLIPLIYAVAVVKFASPDVATFSFIDTLLFLLLASTFFFALWMMALAIYSSNAAAGVRFKPVIHKRQARQRLVQIVESAWRATKGANGGAVAAIFTILSFIVALLAWLAPLK</sequence>
<accession>A0ABS0JQQ7</accession>
<protein>
    <submittedName>
        <fullName evidence="3">Uncharacterized protein</fullName>
    </submittedName>
</protein>
<keyword evidence="2" id="KW-1133">Transmembrane helix</keyword>
<feature type="transmembrane region" description="Helical" evidence="2">
    <location>
        <begin position="146"/>
        <end position="165"/>
    </location>
</feature>
<organism evidence="3 4">
    <name type="scientific">Micromonospora ureilytica</name>
    <dbReference type="NCBI Taxonomy" id="709868"/>
    <lineage>
        <taxon>Bacteria</taxon>
        <taxon>Bacillati</taxon>
        <taxon>Actinomycetota</taxon>
        <taxon>Actinomycetes</taxon>
        <taxon>Micromonosporales</taxon>
        <taxon>Micromonosporaceae</taxon>
        <taxon>Micromonospora</taxon>
    </lineage>
</organism>
<proteinExistence type="predicted"/>
<dbReference type="RefSeq" id="WP_196929391.1">
    <property type="nucleotide sequence ID" value="NZ_JADOTX010000001.1"/>
</dbReference>
<feature type="compositionally biased region" description="Low complexity" evidence="1">
    <location>
        <begin position="7"/>
        <end position="23"/>
    </location>
</feature>